<dbReference type="InterPro" id="IPR012341">
    <property type="entry name" value="6hp_glycosidase-like_sf"/>
</dbReference>
<keyword evidence="4" id="KW-0326">Glycosidase</keyword>
<dbReference type="SUPFAM" id="SSF48208">
    <property type="entry name" value="Six-hairpin glycosidases"/>
    <property type="match status" value="1"/>
</dbReference>
<evidence type="ECO:0000256" key="3">
    <source>
        <dbReference type="ARBA" id="ARBA00019905"/>
    </source>
</evidence>
<evidence type="ECO:0000313" key="5">
    <source>
        <dbReference type="WBParaSite" id="TCLT_0000249101-mRNA-1"/>
    </source>
</evidence>
<dbReference type="PRINTS" id="PR00744">
    <property type="entry name" value="GLHYDRLASE37"/>
</dbReference>
<dbReference type="AlphaFoldDB" id="A0A0N5CQJ1"/>
<reference evidence="5" key="1">
    <citation type="submission" date="2017-02" db="UniProtKB">
        <authorList>
            <consortium name="WormBaseParasite"/>
        </authorList>
    </citation>
    <scope>IDENTIFICATION</scope>
</reference>
<dbReference type="WBParaSite" id="TCLT_0000249101-mRNA-1">
    <property type="protein sequence ID" value="TCLT_0000249101-mRNA-1"/>
    <property type="gene ID" value="TCLT_0000249101"/>
</dbReference>
<keyword evidence="4" id="KW-0378">Hydrolase</keyword>
<dbReference type="GO" id="GO:0005993">
    <property type="term" value="P:trehalose catabolic process"/>
    <property type="evidence" value="ECO:0007669"/>
    <property type="project" value="TreeGrafter"/>
</dbReference>
<dbReference type="EC" id="3.2.1.28" evidence="2 4"/>
<dbReference type="Pfam" id="PF01204">
    <property type="entry name" value="Trehalase"/>
    <property type="match status" value="1"/>
</dbReference>
<evidence type="ECO:0000256" key="1">
    <source>
        <dbReference type="ARBA" id="ARBA00005615"/>
    </source>
</evidence>
<accession>A0A0N5CQJ1</accession>
<protein>
    <recommendedName>
        <fullName evidence="3 4">Trehalase</fullName>
        <ecNumber evidence="2 4">3.2.1.28</ecNumber>
    </recommendedName>
    <alternativeName>
        <fullName evidence="4">Alpha-trehalose glucohydrolase</fullName>
    </alternativeName>
</protein>
<dbReference type="Gene3D" id="1.50.10.10">
    <property type="match status" value="1"/>
</dbReference>
<evidence type="ECO:0000256" key="4">
    <source>
        <dbReference type="RuleBase" id="RU361180"/>
    </source>
</evidence>
<proteinExistence type="inferred from homology"/>
<name>A0A0N5CQJ1_THECL</name>
<dbReference type="InterPro" id="IPR001661">
    <property type="entry name" value="Glyco_hydro_37"/>
</dbReference>
<organism evidence="5">
    <name type="scientific">Thelazia callipaeda</name>
    <name type="common">Oriental eyeworm</name>
    <name type="synonym">Parasitic nematode</name>
    <dbReference type="NCBI Taxonomy" id="103827"/>
    <lineage>
        <taxon>Eukaryota</taxon>
        <taxon>Metazoa</taxon>
        <taxon>Ecdysozoa</taxon>
        <taxon>Nematoda</taxon>
        <taxon>Chromadorea</taxon>
        <taxon>Rhabditida</taxon>
        <taxon>Spirurina</taxon>
        <taxon>Spiruromorpha</taxon>
        <taxon>Thelazioidea</taxon>
        <taxon>Thelaziidae</taxon>
        <taxon>Thelazia</taxon>
    </lineage>
</organism>
<dbReference type="InterPro" id="IPR008928">
    <property type="entry name" value="6-hairpin_glycosidase_sf"/>
</dbReference>
<dbReference type="GO" id="GO:0004555">
    <property type="term" value="F:alpha,alpha-trehalase activity"/>
    <property type="evidence" value="ECO:0007669"/>
    <property type="project" value="UniProtKB-EC"/>
</dbReference>
<dbReference type="PANTHER" id="PTHR23403">
    <property type="entry name" value="TREHALASE"/>
    <property type="match status" value="1"/>
</dbReference>
<comment type="similarity">
    <text evidence="1 4">Belongs to the glycosyl hydrolase 37 family.</text>
</comment>
<sequence>LIQISGAFEYPGGVPASLATDSREQWDFPNGFPPLIHMIIEGLRKSQNAAMQNQAYRLARKWVMSNYRVYKETKKMWEKYDVSGSYPHPGIGGEYEVQDGFGWTNGVILDLLTKYKDEMKIVDYTQLQHSPFRPHDENAALRRFRRLANY</sequence>
<evidence type="ECO:0000256" key="2">
    <source>
        <dbReference type="ARBA" id="ARBA00012757"/>
    </source>
</evidence>
<dbReference type="PANTHER" id="PTHR23403:SF5">
    <property type="entry name" value="TREHALASE"/>
    <property type="match status" value="1"/>
</dbReference>
<comment type="catalytic activity">
    <reaction evidence="4">
        <text>alpha,alpha-trehalose + H2O = alpha-D-glucose + beta-D-glucose</text>
        <dbReference type="Rhea" id="RHEA:32675"/>
        <dbReference type="ChEBI" id="CHEBI:15377"/>
        <dbReference type="ChEBI" id="CHEBI:15903"/>
        <dbReference type="ChEBI" id="CHEBI:16551"/>
        <dbReference type="ChEBI" id="CHEBI:17925"/>
        <dbReference type="EC" id="3.2.1.28"/>
    </reaction>
</comment>